<dbReference type="GO" id="GO:0045717">
    <property type="term" value="P:negative regulation of fatty acid biosynthetic process"/>
    <property type="evidence" value="ECO:0007669"/>
    <property type="project" value="UniProtKB-ARBA"/>
</dbReference>
<keyword evidence="5" id="KW-0547">Nucleotide-binding</keyword>
<dbReference type="eggNOG" id="COG2815">
    <property type="taxonomic scope" value="Bacteria"/>
</dbReference>
<reference evidence="12 13" key="1">
    <citation type="journal article" date="2010" name="Stand. Genomic Sci.">
        <title>Complete genome sequence of Intrasporangium calvum type strain (7 KIP).</title>
        <authorList>
            <person name="Del Rio T.G."/>
            <person name="Chertkov O."/>
            <person name="Yasawong M."/>
            <person name="Lucas S."/>
            <person name="Deshpande S."/>
            <person name="Cheng J.F."/>
            <person name="Detter C."/>
            <person name="Tapia R."/>
            <person name="Han C."/>
            <person name="Goodwin L."/>
            <person name="Pitluck S."/>
            <person name="Liolios K."/>
            <person name="Ivanova N."/>
            <person name="Mavromatis K."/>
            <person name="Pati A."/>
            <person name="Chen A."/>
            <person name="Palaniappan K."/>
            <person name="Land M."/>
            <person name="Hauser L."/>
            <person name="Chang Y.J."/>
            <person name="Jeffries C.D."/>
            <person name="Rohde M."/>
            <person name="Pukall R."/>
            <person name="Sikorski J."/>
            <person name="Goker M."/>
            <person name="Woyke T."/>
            <person name="Bristow J."/>
            <person name="Eisen J.A."/>
            <person name="Markowitz V."/>
            <person name="Hugenholtz P."/>
            <person name="Kyrpides N.C."/>
            <person name="Klenk H.P."/>
            <person name="Lapidus A."/>
        </authorList>
    </citation>
    <scope>NUCLEOTIDE SEQUENCE [LARGE SCALE GENOMIC DNA]</scope>
    <source>
        <strain evidence="13">ATCC 23552 / DSM 43043 / JCM 3097 / NBRC 12989 / 7 KIP</strain>
    </source>
</reference>
<sequence length="585" mass="60627">MLAGRYQLESRIAAGGMGEVHVATDQRLHRKVAVKLLRAELAESGDFIERFRREALMSARLTHPSVARILDYGQDGSTHFIVMELVEGQDLAQLLSHRGSLTAPEAARIAAQVCDALAAAHDAGFVHRDIKPSNVIITTPHPHRDGAADVHREGSVKVTDFGIARALGGSSLTQTGTIMGTAQYVSPEIVRGEPASQASDIYSVGVLLFQMLTGRVPFDGDSPVTIALRHLDSEVPLPGSLVPGIPAPIDEIVARATAARPEDRFPDARTMALALRAAAAEPARRPAHAVATSVLPLPQSHPESHPGSYPESHPATRAISDRTPALIPTRPPQGPGPAHGSEGLAAAAVAPATRRDRVRPTHAGGDRRSRLRWLGAGLGAVAMAAALTFALSGGDETPPPTTAPTTAGTPTEQPSAEEPVTPDGPAMPRDAVGRERDDVVKELNERGLSVRWALVRSGAPEGSVIGTFPRVGETMQRGETAVIIVSRGQLPDGVEPIDVPAGLVGNTADAASATLQGAGLRFSTAPIPSDAAPGTVLGSWPSSGEPASDGVVVLIVSDGPAGSGDAGDPKTDGKGGADKKKKSDD</sequence>
<comment type="catalytic activity">
    <reaction evidence="8">
        <text>L-threonyl-[protein] + ATP = O-phospho-L-threonyl-[protein] + ADP + H(+)</text>
        <dbReference type="Rhea" id="RHEA:46608"/>
        <dbReference type="Rhea" id="RHEA-COMP:11060"/>
        <dbReference type="Rhea" id="RHEA-COMP:11605"/>
        <dbReference type="ChEBI" id="CHEBI:15378"/>
        <dbReference type="ChEBI" id="CHEBI:30013"/>
        <dbReference type="ChEBI" id="CHEBI:30616"/>
        <dbReference type="ChEBI" id="CHEBI:61977"/>
        <dbReference type="ChEBI" id="CHEBI:456216"/>
        <dbReference type="EC" id="2.7.11.1"/>
    </reaction>
</comment>
<keyword evidence="3" id="KW-0808">Transferase</keyword>
<feature type="region of interest" description="Disordered" evidence="10">
    <location>
        <begin position="391"/>
        <end position="432"/>
    </location>
</feature>
<evidence type="ECO:0000256" key="10">
    <source>
        <dbReference type="SAM" id="MobiDB-lite"/>
    </source>
</evidence>
<feature type="compositionally biased region" description="Basic and acidic residues" evidence="10">
    <location>
        <begin position="353"/>
        <end position="366"/>
    </location>
</feature>
<evidence type="ECO:0000256" key="5">
    <source>
        <dbReference type="ARBA" id="ARBA00022741"/>
    </source>
</evidence>
<gene>
    <name evidence="12" type="ordered locus">Intca_1239</name>
</gene>
<evidence type="ECO:0000256" key="4">
    <source>
        <dbReference type="ARBA" id="ARBA00022737"/>
    </source>
</evidence>
<organism evidence="12 13">
    <name type="scientific">Intrasporangium calvum (strain ATCC 23552 / DSM 43043 / JCM 3097 / NBRC 12989 / NCIMB 10167 / NRRL B-3866 / 7 KIP)</name>
    <dbReference type="NCBI Taxonomy" id="710696"/>
    <lineage>
        <taxon>Bacteria</taxon>
        <taxon>Bacillati</taxon>
        <taxon>Actinomycetota</taxon>
        <taxon>Actinomycetes</taxon>
        <taxon>Micrococcales</taxon>
        <taxon>Intrasporangiaceae</taxon>
        <taxon>Intrasporangium</taxon>
    </lineage>
</organism>
<evidence type="ECO:0000256" key="6">
    <source>
        <dbReference type="ARBA" id="ARBA00022777"/>
    </source>
</evidence>
<dbReference type="KEGG" id="ica:Intca_1239"/>
<keyword evidence="13" id="KW-1185">Reference proteome</keyword>
<dbReference type="AlphaFoldDB" id="E6SFL2"/>
<feature type="region of interest" description="Disordered" evidence="10">
    <location>
        <begin position="324"/>
        <end position="366"/>
    </location>
</feature>
<dbReference type="InterPro" id="IPR000719">
    <property type="entry name" value="Prot_kinase_dom"/>
</dbReference>
<keyword evidence="6 12" id="KW-0418">Kinase</keyword>
<dbReference type="STRING" id="710696.Intca_1239"/>
<dbReference type="InterPro" id="IPR008271">
    <property type="entry name" value="Ser/Thr_kinase_AS"/>
</dbReference>
<feature type="region of interest" description="Disordered" evidence="10">
    <location>
        <begin position="297"/>
        <end position="316"/>
    </location>
</feature>
<evidence type="ECO:0000313" key="13">
    <source>
        <dbReference type="Proteomes" id="UP000008914"/>
    </source>
</evidence>
<dbReference type="Proteomes" id="UP000008914">
    <property type="component" value="Chromosome"/>
</dbReference>
<dbReference type="Gene3D" id="3.30.10.20">
    <property type="match status" value="2"/>
</dbReference>
<evidence type="ECO:0000256" key="9">
    <source>
        <dbReference type="ARBA" id="ARBA00048679"/>
    </source>
</evidence>
<dbReference type="GO" id="GO:0004674">
    <property type="term" value="F:protein serine/threonine kinase activity"/>
    <property type="evidence" value="ECO:0007669"/>
    <property type="project" value="UniProtKB-KW"/>
</dbReference>
<evidence type="ECO:0000256" key="1">
    <source>
        <dbReference type="ARBA" id="ARBA00012513"/>
    </source>
</evidence>
<dbReference type="eggNOG" id="COG0515">
    <property type="taxonomic scope" value="Bacteria"/>
</dbReference>
<evidence type="ECO:0000256" key="2">
    <source>
        <dbReference type="ARBA" id="ARBA00022527"/>
    </source>
</evidence>
<dbReference type="SMART" id="SM00220">
    <property type="entry name" value="S_TKc"/>
    <property type="match status" value="1"/>
</dbReference>
<feature type="domain" description="Protein kinase" evidence="11">
    <location>
        <begin position="6"/>
        <end position="291"/>
    </location>
</feature>
<dbReference type="PANTHER" id="PTHR43289">
    <property type="entry name" value="MITOGEN-ACTIVATED PROTEIN KINASE KINASE KINASE 20-RELATED"/>
    <property type="match status" value="1"/>
</dbReference>
<dbReference type="InterPro" id="IPR011009">
    <property type="entry name" value="Kinase-like_dom_sf"/>
</dbReference>
<feature type="compositionally biased region" description="Basic and acidic residues" evidence="10">
    <location>
        <begin position="567"/>
        <end position="585"/>
    </location>
</feature>
<accession>E6SFL2</accession>
<evidence type="ECO:0000256" key="7">
    <source>
        <dbReference type="ARBA" id="ARBA00022840"/>
    </source>
</evidence>
<dbReference type="SMART" id="SM00740">
    <property type="entry name" value="PASTA"/>
    <property type="match status" value="2"/>
</dbReference>
<protein>
    <recommendedName>
        <fullName evidence="1">non-specific serine/threonine protein kinase</fullName>
        <ecNumber evidence="1">2.7.11.1</ecNumber>
    </recommendedName>
</protein>
<dbReference type="EMBL" id="CP002343">
    <property type="protein sequence ID" value="ADU47757.1"/>
    <property type="molecule type" value="Genomic_DNA"/>
</dbReference>
<dbReference type="PANTHER" id="PTHR43289:SF6">
    <property type="entry name" value="SERINE_THREONINE-PROTEIN KINASE NEKL-3"/>
    <property type="match status" value="1"/>
</dbReference>
<keyword evidence="7" id="KW-0067">ATP-binding</keyword>
<dbReference type="GO" id="GO:0005524">
    <property type="term" value="F:ATP binding"/>
    <property type="evidence" value="ECO:0007669"/>
    <property type="project" value="UniProtKB-KW"/>
</dbReference>
<dbReference type="Gene3D" id="3.30.200.20">
    <property type="entry name" value="Phosphorylase Kinase, domain 1"/>
    <property type="match status" value="1"/>
</dbReference>
<keyword evidence="4" id="KW-0677">Repeat</keyword>
<dbReference type="Gene3D" id="1.10.510.10">
    <property type="entry name" value="Transferase(Phosphotransferase) domain 1"/>
    <property type="match status" value="1"/>
</dbReference>
<dbReference type="InterPro" id="IPR005543">
    <property type="entry name" value="PASTA_dom"/>
</dbReference>
<dbReference type="CDD" id="cd06577">
    <property type="entry name" value="PASTA_pknB"/>
    <property type="match status" value="2"/>
</dbReference>
<proteinExistence type="predicted"/>
<dbReference type="HOGENOM" id="CLU_000288_135_2_11"/>
<dbReference type="PROSITE" id="PS00108">
    <property type="entry name" value="PROTEIN_KINASE_ST"/>
    <property type="match status" value="1"/>
</dbReference>
<dbReference type="EC" id="2.7.11.1" evidence="1"/>
<keyword evidence="2 12" id="KW-0723">Serine/threonine-protein kinase</keyword>
<dbReference type="PROSITE" id="PS50011">
    <property type="entry name" value="PROTEIN_KINASE_DOM"/>
    <property type="match status" value="1"/>
</dbReference>
<name>E6SFL2_INTC7</name>
<dbReference type="FunFam" id="1.10.510.10:FF:000021">
    <property type="entry name" value="Serine/threonine protein kinase"/>
    <property type="match status" value="1"/>
</dbReference>
<evidence type="ECO:0000259" key="11">
    <source>
        <dbReference type="PROSITE" id="PS50011"/>
    </source>
</evidence>
<dbReference type="CDD" id="cd14014">
    <property type="entry name" value="STKc_PknB_like"/>
    <property type="match status" value="1"/>
</dbReference>
<evidence type="ECO:0000256" key="8">
    <source>
        <dbReference type="ARBA" id="ARBA00047899"/>
    </source>
</evidence>
<evidence type="ECO:0000256" key="3">
    <source>
        <dbReference type="ARBA" id="ARBA00022679"/>
    </source>
</evidence>
<dbReference type="FunFam" id="3.30.200.20:FF:000035">
    <property type="entry name" value="Serine/threonine protein kinase Stk1"/>
    <property type="match status" value="1"/>
</dbReference>
<evidence type="ECO:0000313" key="12">
    <source>
        <dbReference type="EMBL" id="ADU47757.1"/>
    </source>
</evidence>
<comment type="catalytic activity">
    <reaction evidence="9">
        <text>L-seryl-[protein] + ATP = O-phospho-L-seryl-[protein] + ADP + H(+)</text>
        <dbReference type="Rhea" id="RHEA:17989"/>
        <dbReference type="Rhea" id="RHEA-COMP:9863"/>
        <dbReference type="Rhea" id="RHEA-COMP:11604"/>
        <dbReference type="ChEBI" id="CHEBI:15378"/>
        <dbReference type="ChEBI" id="CHEBI:29999"/>
        <dbReference type="ChEBI" id="CHEBI:30616"/>
        <dbReference type="ChEBI" id="CHEBI:83421"/>
        <dbReference type="ChEBI" id="CHEBI:456216"/>
        <dbReference type="EC" id="2.7.11.1"/>
    </reaction>
</comment>
<dbReference type="RefSeq" id="WP_013492073.1">
    <property type="nucleotide sequence ID" value="NC_014830.1"/>
</dbReference>
<feature type="region of interest" description="Disordered" evidence="10">
    <location>
        <begin position="556"/>
        <end position="585"/>
    </location>
</feature>
<dbReference type="SUPFAM" id="SSF56112">
    <property type="entry name" value="Protein kinase-like (PK-like)"/>
    <property type="match status" value="1"/>
</dbReference>
<dbReference type="Pfam" id="PF00069">
    <property type="entry name" value="Pkinase"/>
    <property type="match status" value="1"/>
</dbReference>